<keyword evidence="1" id="KW-0472">Membrane</keyword>
<feature type="transmembrane region" description="Helical" evidence="1">
    <location>
        <begin position="792"/>
        <end position="815"/>
    </location>
</feature>
<reference evidence="2 3" key="1">
    <citation type="submission" date="2018-12" db="EMBL/GenBank/DDBJ databases">
        <title>Amycolatopsis eburnea sp. nov. actinomycete associate with arbuscular mycorrhiza fungal spore.</title>
        <authorList>
            <person name="Lumyong S."/>
            <person name="Chaiya L."/>
        </authorList>
    </citation>
    <scope>NUCLEOTIDE SEQUENCE [LARGE SCALE GENOMIC DNA]</scope>
    <source>
        <strain evidence="2 3">GLM-1</strain>
    </source>
</reference>
<keyword evidence="1" id="KW-0812">Transmembrane</keyword>
<evidence type="ECO:0000313" key="3">
    <source>
        <dbReference type="Proteomes" id="UP000267081"/>
    </source>
</evidence>
<dbReference type="OrthoDB" id="5194370at2"/>
<dbReference type="AlphaFoldDB" id="A0A3R9EQL7"/>
<keyword evidence="1" id="KW-1133">Transmembrane helix</keyword>
<organism evidence="2 3">
    <name type="scientific">Amycolatopsis eburnea</name>
    <dbReference type="NCBI Taxonomy" id="2267691"/>
    <lineage>
        <taxon>Bacteria</taxon>
        <taxon>Bacillati</taxon>
        <taxon>Actinomycetota</taxon>
        <taxon>Actinomycetes</taxon>
        <taxon>Pseudonocardiales</taxon>
        <taxon>Pseudonocardiaceae</taxon>
        <taxon>Amycolatopsis</taxon>
    </lineage>
</organism>
<dbReference type="EMBL" id="RSEC01000053">
    <property type="protein sequence ID" value="RSD15421.1"/>
    <property type="molecule type" value="Genomic_DNA"/>
</dbReference>
<dbReference type="Proteomes" id="UP000267081">
    <property type="component" value="Unassembled WGS sequence"/>
</dbReference>
<gene>
    <name evidence="2" type="ORF">EIY87_23895</name>
</gene>
<sequence length="820" mass="84134">MTDFPPLPVLGKLTPAERELIEAARRGDVVTPDAPVRAEVLRELLLGRRGPLDPLGVRVEGARIAGTLNLDLVEAEVGLALTGCVVVNPVSVRRARLPWLDLSGSRIAGFDGDGVRLEHDLHLTGVRATGSGEYGAICLRDARIGGRADLGDAEVTSEDGPAVYLDGLSGAALRCAGLRAAGDGGLGAVRLLNAQVTGQVSFDDAVLTNWDGPALHADGLVAAGDVRLTSAKITGAGEDGALRLIGARIGGEANLTDAVLTNETGPALEADRLHAGDLRLDGATAVAAAEDAAISLLGARIEGQFNAGAAVVVNRRGRGLSADGMHVLDSFHADGLKARASGEYGALCLLSAHITGNLYLDGAELANDTGAALSGDRLDVGGNFSADELTADGSGEPGTVRLLGARIGGRLDLGGARLTNDASPALYADGLHVGGNLALPGAKVTGAGEEGAVRLHGAVVTGQLQADGAELANASGPALVADTSRVGNYLDFTGLKATASTTWAAVSVSGVRADGHVSFDEAVLTNDEGPALQADRCHVAESLSLKGIRATGAGEEATLRLLDAHVTGQLLLLDAELRQSDGGTVLSLEGAVVEGAVFLAAATVCAKPVRGPHPGTIDLDGFRFGALGAATWQEWLHLIRWHTADYRPGPYQRLAAAERASGHDGSARHVLIAQQRDLQRWAPEGIGGWPARRFHWLWGALAGYGYRARRTAAALLLAVIAAGGLGLWAGQVTEGGHHAAERVADFTATTGTRCTTVELIGVGLDRGLPLSPGVRGRCDLNTGLDAGQVFTVAIWAVQAAIWALATLALVGYTGLVRKTG</sequence>
<name>A0A3R9EQL7_9PSEU</name>
<comment type="caution">
    <text evidence="2">The sequence shown here is derived from an EMBL/GenBank/DDBJ whole genome shotgun (WGS) entry which is preliminary data.</text>
</comment>
<proteinExistence type="predicted"/>
<evidence type="ECO:0008006" key="4">
    <source>
        <dbReference type="Google" id="ProtNLM"/>
    </source>
</evidence>
<protein>
    <recommendedName>
        <fullName evidence="4">Oxidoreductase</fullName>
    </recommendedName>
</protein>
<evidence type="ECO:0000256" key="1">
    <source>
        <dbReference type="SAM" id="Phobius"/>
    </source>
</evidence>
<dbReference type="RefSeq" id="WP_125311958.1">
    <property type="nucleotide sequence ID" value="NZ_RSEC01000053.1"/>
</dbReference>
<evidence type="ECO:0000313" key="2">
    <source>
        <dbReference type="EMBL" id="RSD15421.1"/>
    </source>
</evidence>
<keyword evidence="3" id="KW-1185">Reference proteome</keyword>
<accession>A0A3R9EQL7</accession>